<organism evidence="12 13">
    <name type="scientific">Spirobacillus cienkowskii</name>
    <dbReference type="NCBI Taxonomy" id="495820"/>
    <lineage>
        <taxon>Bacteria</taxon>
        <taxon>Pseudomonadati</taxon>
        <taxon>Bdellovibrionota</taxon>
        <taxon>Oligoflexia</taxon>
        <taxon>Silvanigrellales</taxon>
        <taxon>Spirobacillus</taxon>
    </lineage>
</organism>
<dbReference type="GO" id="GO:0055085">
    <property type="term" value="P:transmembrane transport"/>
    <property type="evidence" value="ECO:0007669"/>
    <property type="project" value="InterPro"/>
</dbReference>
<dbReference type="RefSeq" id="WP_338636203.1">
    <property type="nucleotide sequence ID" value="NZ_CP146516.1"/>
</dbReference>
<dbReference type="PANTHER" id="PTHR43227:SF9">
    <property type="entry name" value="SN-GLYCEROL-3-PHOSPHATE TRANSPORT SYSTEM PERMEASE PROTEIN UGPA"/>
    <property type="match status" value="1"/>
</dbReference>
<sequence>MQKRVIFNSKLLPYLLIAPQILISSVFFFWPAILAIWQSFLKEDAFGLSTEFIWFQNYLDIFFDNNYLSSIFVTIIFSFFVTLICLTISLILSGLVYKVNFGKIVYQTLIICPYAVAPAIAGILWFFLFNPSIGYISNILQKINILWDPNLNENHALILIIVAASWKQISYNFLFYLASLQSIPKSLLEAASIDGASSFRKFIDIIIPIISPTTFFLFIMNLIYTFFDTFGIIFTTTQGGPGYSTTNLVYKVYVDGIINLNLGSSAAQSVILMIFVSIITLIHFKFVEKKVHY</sequence>
<comment type="similarity">
    <text evidence="10">Belongs to the binding-protein-dependent transport system permease family.</text>
</comment>
<evidence type="ECO:0000256" key="6">
    <source>
        <dbReference type="ARBA" id="ARBA00022692"/>
    </source>
</evidence>
<dbReference type="CDD" id="cd06261">
    <property type="entry name" value="TM_PBP2"/>
    <property type="match status" value="1"/>
</dbReference>
<feature type="domain" description="ABC transmembrane type-1" evidence="11">
    <location>
        <begin position="71"/>
        <end position="283"/>
    </location>
</feature>
<keyword evidence="6 10" id="KW-0812">Transmembrane</keyword>
<evidence type="ECO:0000256" key="3">
    <source>
        <dbReference type="ARBA" id="ARBA00022448"/>
    </source>
</evidence>
<dbReference type="AlphaFoldDB" id="A0A369KY54"/>
<feature type="transmembrane region" description="Helical" evidence="10">
    <location>
        <begin position="266"/>
        <end position="287"/>
    </location>
</feature>
<dbReference type="EMBL" id="QOVW01000066">
    <property type="protein sequence ID" value="RDB36126.1"/>
    <property type="molecule type" value="Genomic_DNA"/>
</dbReference>
<comment type="subcellular location">
    <subcellularLocation>
        <location evidence="1">Cell inner membrane</location>
        <topology evidence="1">Multi-pass membrane protein</topology>
    </subcellularLocation>
    <subcellularLocation>
        <location evidence="10">Cell membrane</location>
        <topology evidence="10">Multi-pass membrane protein</topology>
    </subcellularLocation>
</comment>
<dbReference type="InterPro" id="IPR000515">
    <property type="entry name" value="MetI-like"/>
</dbReference>
<dbReference type="InterPro" id="IPR035906">
    <property type="entry name" value="MetI-like_sf"/>
</dbReference>
<keyword evidence="3 10" id="KW-0813">Transport</keyword>
<keyword evidence="13" id="KW-1185">Reference proteome</keyword>
<feature type="transmembrane region" description="Helical" evidence="10">
    <location>
        <begin position="156"/>
        <end position="178"/>
    </location>
</feature>
<dbReference type="Gene3D" id="1.10.3720.10">
    <property type="entry name" value="MetI-like"/>
    <property type="match status" value="1"/>
</dbReference>
<evidence type="ECO:0000256" key="2">
    <source>
        <dbReference type="ARBA" id="ARBA00011557"/>
    </source>
</evidence>
<feature type="transmembrane region" description="Helical" evidence="10">
    <location>
        <begin position="12"/>
        <end position="37"/>
    </location>
</feature>
<dbReference type="SUPFAM" id="SSF161098">
    <property type="entry name" value="MetI-like"/>
    <property type="match status" value="1"/>
</dbReference>
<keyword evidence="8 10" id="KW-0472">Membrane</keyword>
<comment type="caution">
    <text evidence="12">The sequence shown here is derived from an EMBL/GenBank/DDBJ whole genome shotgun (WGS) entry which is preliminary data.</text>
</comment>
<evidence type="ECO:0000313" key="13">
    <source>
        <dbReference type="Proteomes" id="UP000253934"/>
    </source>
</evidence>
<accession>A0A369KY54</accession>
<evidence type="ECO:0000256" key="1">
    <source>
        <dbReference type="ARBA" id="ARBA00004429"/>
    </source>
</evidence>
<evidence type="ECO:0000313" key="12">
    <source>
        <dbReference type="EMBL" id="RDB36126.1"/>
    </source>
</evidence>
<feature type="transmembrane region" description="Helical" evidence="10">
    <location>
        <begin position="205"/>
        <end position="227"/>
    </location>
</feature>
<feature type="transmembrane region" description="Helical" evidence="10">
    <location>
        <begin position="104"/>
        <end position="128"/>
    </location>
</feature>
<evidence type="ECO:0000256" key="4">
    <source>
        <dbReference type="ARBA" id="ARBA00022475"/>
    </source>
</evidence>
<dbReference type="PROSITE" id="PS50928">
    <property type="entry name" value="ABC_TM1"/>
    <property type="match status" value="1"/>
</dbReference>
<dbReference type="PANTHER" id="PTHR43227">
    <property type="entry name" value="BLL4140 PROTEIN"/>
    <property type="match status" value="1"/>
</dbReference>
<reference evidence="12" key="1">
    <citation type="submission" date="2018-04" db="EMBL/GenBank/DDBJ databases">
        <title>Draft genome sequence of the Candidatus Spirobacillus cienkowskii, a pathogen of freshwater Daphnia species, reconstructed from hemolymph metagenomic reads.</title>
        <authorList>
            <person name="Bresciani L."/>
            <person name="Lemos L.N."/>
            <person name="Wale N."/>
            <person name="Lin J.Y."/>
            <person name="Fernandes G.R."/>
            <person name="Duffy M.A."/>
            <person name="Rodrigues J.M."/>
        </authorList>
    </citation>
    <scope>NUCLEOTIDE SEQUENCE [LARGE SCALE GENOMIC DNA]</scope>
    <source>
        <strain evidence="12">Binning01</strain>
    </source>
</reference>
<proteinExistence type="inferred from homology"/>
<protein>
    <recommendedName>
        <fullName evidence="9">sn-glycerol-3-phosphate transport system permease protein UgpA</fullName>
    </recommendedName>
</protein>
<feature type="transmembrane region" description="Helical" evidence="10">
    <location>
        <begin position="67"/>
        <end position="92"/>
    </location>
</feature>
<keyword evidence="4" id="KW-1003">Cell membrane</keyword>
<comment type="subunit">
    <text evidence="2">The complex is composed of two ATP-binding proteins (UgpC), two transmembrane proteins (UgpA and UgpE) and a solute-binding protein (UgpB).</text>
</comment>
<evidence type="ECO:0000256" key="5">
    <source>
        <dbReference type="ARBA" id="ARBA00022519"/>
    </source>
</evidence>
<dbReference type="NCBIfam" id="NF007852">
    <property type="entry name" value="PRK10561.1"/>
    <property type="match status" value="1"/>
</dbReference>
<evidence type="ECO:0000256" key="9">
    <source>
        <dbReference type="ARBA" id="ARBA00040780"/>
    </source>
</evidence>
<keyword evidence="5" id="KW-0997">Cell inner membrane</keyword>
<dbReference type="InterPro" id="IPR050809">
    <property type="entry name" value="UgpAE/MalFG_permease"/>
</dbReference>
<dbReference type="Proteomes" id="UP000253934">
    <property type="component" value="Unassembled WGS sequence"/>
</dbReference>
<name>A0A369KY54_9BACT</name>
<evidence type="ECO:0000256" key="8">
    <source>
        <dbReference type="ARBA" id="ARBA00023136"/>
    </source>
</evidence>
<evidence type="ECO:0000259" key="11">
    <source>
        <dbReference type="PROSITE" id="PS50928"/>
    </source>
</evidence>
<evidence type="ECO:0000256" key="10">
    <source>
        <dbReference type="RuleBase" id="RU363032"/>
    </source>
</evidence>
<dbReference type="Pfam" id="PF00528">
    <property type="entry name" value="BPD_transp_1"/>
    <property type="match status" value="1"/>
</dbReference>
<keyword evidence="7 10" id="KW-1133">Transmembrane helix</keyword>
<gene>
    <name evidence="12" type="ORF">DCC88_06490</name>
</gene>
<dbReference type="GO" id="GO:0005886">
    <property type="term" value="C:plasma membrane"/>
    <property type="evidence" value="ECO:0007669"/>
    <property type="project" value="UniProtKB-SubCell"/>
</dbReference>
<evidence type="ECO:0000256" key="7">
    <source>
        <dbReference type="ARBA" id="ARBA00022989"/>
    </source>
</evidence>